<name>A0A0E4CTD4_9STRE</name>
<sequence length="215" mass="24768">MTVLTEAKIRKLFKEAVIAENGTLELSNGDRLTPSARSFLNDHHIKVISNSSNFPSTDILFAKKEFVVIDKLENSAVYPLLSQLTKLYPYFLKSQRILHVSFQSDKCRQLESYLRVLEQVVGHRLLDDISKYDATLPTSQELHVIRISEQLDQESVMIAYDAADWKLSCYELYIELSILRKELEYKSDLGRDSFSLQVSHLLKALEVLIWLLVSE</sequence>
<evidence type="ECO:0000313" key="2">
    <source>
        <dbReference type="Proteomes" id="UP000198604"/>
    </source>
</evidence>
<dbReference type="OrthoDB" id="306726at2"/>
<dbReference type="Proteomes" id="UP000198604">
    <property type="component" value="Unassembled WGS sequence"/>
</dbReference>
<dbReference type="AlphaFoldDB" id="A0A0E4CTD4"/>
<proteinExistence type="predicted"/>
<gene>
    <name evidence="1" type="ORF">BN1356_01936</name>
</gene>
<dbReference type="EMBL" id="CTEN01000004">
    <property type="protein sequence ID" value="CQR25594.1"/>
    <property type="molecule type" value="Genomic_DNA"/>
</dbReference>
<dbReference type="STRING" id="1608583.BN1356_01936"/>
<reference evidence="2" key="1">
    <citation type="submission" date="2015-03" db="EMBL/GenBank/DDBJ databases">
        <authorList>
            <person name="Urmite Genomes"/>
        </authorList>
    </citation>
    <scope>NUCLEOTIDE SEQUENCE [LARGE SCALE GENOMIC DNA]</scope>
    <source>
        <strain evidence="2">FF10</strain>
    </source>
</reference>
<dbReference type="RefSeq" id="WP_093651130.1">
    <property type="nucleotide sequence ID" value="NZ_CTEN01000004.1"/>
</dbReference>
<accession>A0A0E4CTD4</accession>
<evidence type="ECO:0008006" key="3">
    <source>
        <dbReference type="Google" id="ProtNLM"/>
    </source>
</evidence>
<evidence type="ECO:0000313" key="1">
    <source>
        <dbReference type="EMBL" id="CQR25594.1"/>
    </source>
</evidence>
<organism evidence="1 2">
    <name type="scientific">Streptococcus varani</name>
    <dbReference type="NCBI Taxonomy" id="1608583"/>
    <lineage>
        <taxon>Bacteria</taxon>
        <taxon>Bacillati</taxon>
        <taxon>Bacillota</taxon>
        <taxon>Bacilli</taxon>
        <taxon>Lactobacillales</taxon>
        <taxon>Streptococcaceae</taxon>
        <taxon>Streptococcus</taxon>
    </lineage>
</organism>
<keyword evidence="2" id="KW-1185">Reference proteome</keyword>
<protein>
    <recommendedName>
        <fullName evidence="3">Ethanolamine utilization cobalamin adenosyltransferase</fullName>
    </recommendedName>
</protein>